<evidence type="ECO:0000313" key="2">
    <source>
        <dbReference type="Proteomes" id="UP001162501"/>
    </source>
</evidence>
<organism evidence="1 2">
    <name type="scientific">Rangifer tarandus platyrhynchus</name>
    <name type="common">Svalbard reindeer</name>
    <dbReference type="NCBI Taxonomy" id="3082113"/>
    <lineage>
        <taxon>Eukaryota</taxon>
        <taxon>Metazoa</taxon>
        <taxon>Chordata</taxon>
        <taxon>Craniata</taxon>
        <taxon>Vertebrata</taxon>
        <taxon>Euteleostomi</taxon>
        <taxon>Mammalia</taxon>
        <taxon>Eutheria</taxon>
        <taxon>Laurasiatheria</taxon>
        <taxon>Artiodactyla</taxon>
        <taxon>Ruminantia</taxon>
        <taxon>Pecora</taxon>
        <taxon>Cervidae</taxon>
        <taxon>Odocoileinae</taxon>
        <taxon>Rangifer</taxon>
    </lineage>
</organism>
<sequence length="141" mass="15053">MGQAPPLRKGRGFACGLRRPRGRPVGRRACLNGTDEDQDGSGDAGRSGHEPGSGGPAVLRWKEATSPRSALARGVGSSPLRPWYSHRGPISSASAQVSSRRVLTVAFTQRCSRALQTTGGLRSTEPLAAHFSDPLRNFQKY</sequence>
<evidence type="ECO:0000313" key="1">
    <source>
        <dbReference type="EMBL" id="CAN0405157.1"/>
    </source>
</evidence>
<name>A0AC59ZFY1_RANTA</name>
<protein>
    <submittedName>
        <fullName evidence="1">Uncharacterized protein</fullName>
    </submittedName>
</protein>
<gene>
    <name evidence="1" type="ORF">MRATA1EN22A_LOCUS17843</name>
</gene>
<reference evidence="1" key="1">
    <citation type="submission" date="2023-05" db="EMBL/GenBank/DDBJ databases">
        <authorList>
            <consortium name="ELIXIR-Norway"/>
        </authorList>
    </citation>
    <scope>NUCLEOTIDE SEQUENCE</scope>
</reference>
<reference evidence="1" key="2">
    <citation type="submission" date="2025-03" db="EMBL/GenBank/DDBJ databases">
        <authorList>
            <consortium name="ELIXIR-Norway"/>
            <consortium name="Elixir Norway"/>
        </authorList>
    </citation>
    <scope>NUCLEOTIDE SEQUENCE</scope>
</reference>
<dbReference type="Proteomes" id="UP001162501">
    <property type="component" value="Chromosome 28"/>
</dbReference>
<dbReference type="EMBL" id="OX596112">
    <property type="protein sequence ID" value="CAN0405157.1"/>
    <property type="molecule type" value="Genomic_DNA"/>
</dbReference>
<proteinExistence type="predicted"/>
<accession>A0AC59ZFY1</accession>